<dbReference type="AlphaFoldDB" id="A0A838ZKT6"/>
<evidence type="ECO:0000313" key="3">
    <source>
        <dbReference type="EMBL" id="MBA5629004.1"/>
    </source>
</evidence>
<gene>
    <name evidence="3" type="ORF">HU137_04380</name>
</gene>
<proteinExistence type="predicted"/>
<sequence length="585" mass="65821">MLKQIFLLWILFCSANFLSGQEITFKSQASKTEVSVNERFVVQFVLTYGQENLSFDKQPKLPDFRELTRLGESQINSFQFINGNAFNQSGVEVVLVADREGEFTIGAATCTINGKRYKTNPIKISVKKGLKPKTQGGKRLQGAFITTEVSDENPFLNQEVILTVKMYARDYSILNRIRNYQEPDFNNLMAKFVSEKLDEDEKQVLINGTTFIQKVLARYVLFPQKSGEIEIDPFALNVLISGYYGAENVQLTSDPIRLKVRNLPPGKPDNFSGAVGNYKLNASLSKKEVNANEAVNLEVEIVGSGNLNTLKTPEVPVPEHIETFAPKKKDAFEIRPSGMKGAVEEKHVLVPQYGGDYQIGPIAFNYFDPSKEKYITLKTKSLLLSVEGPEPPKTDTIQENEELTDHVRTDSSTFDPSSIVPQQITEVKDKVVETVAKENNWIWALLAGLVVVAGLFFWWNRKRSADKTSTKTLSEKQLNSKFNSQINNMLSDLKALAQQNDTSAFLSLQEDILTKIGMHFSGTEFAEFTESSVAEKLQTSFGNLADQWKSLLLECKESKYAFGTSEKSLMEKFRETEAVWKGFQK</sequence>
<keyword evidence="4" id="KW-1185">Reference proteome</keyword>
<dbReference type="EMBL" id="JACDZE010000001">
    <property type="protein sequence ID" value="MBA5629004.1"/>
    <property type="molecule type" value="Genomic_DNA"/>
</dbReference>
<name>A0A838ZKT6_9FLAO</name>
<evidence type="ECO:0000256" key="1">
    <source>
        <dbReference type="SAM" id="Phobius"/>
    </source>
</evidence>
<protein>
    <submittedName>
        <fullName evidence="3">Protein BatD</fullName>
    </submittedName>
</protein>
<dbReference type="RefSeq" id="WP_182042574.1">
    <property type="nucleotide sequence ID" value="NZ_JACDZE010000001.1"/>
</dbReference>
<evidence type="ECO:0000313" key="4">
    <source>
        <dbReference type="Proteomes" id="UP000552241"/>
    </source>
</evidence>
<comment type="caution">
    <text evidence="3">The sequence shown here is derived from an EMBL/GenBank/DDBJ whole genome shotgun (WGS) entry which is preliminary data.</text>
</comment>
<dbReference type="PANTHER" id="PTHR40940:SF2">
    <property type="entry name" value="BATD"/>
    <property type="match status" value="1"/>
</dbReference>
<dbReference type="PANTHER" id="PTHR40940">
    <property type="entry name" value="PROTEIN BATD-RELATED"/>
    <property type="match status" value="1"/>
</dbReference>
<reference evidence="3 4" key="1">
    <citation type="submission" date="2020-07" db="EMBL/GenBank/DDBJ databases">
        <title>Moheibacter lacus sp. nov., a member of the family Flavobacteriaceae isolated from freshwater lake sediment.</title>
        <authorList>
            <person name="Liu Y."/>
        </authorList>
    </citation>
    <scope>NUCLEOTIDE SEQUENCE [LARGE SCALE GENOMIC DNA]</scope>
    <source>
        <strain evidence="3 4">BDHS18</strain>
    </source>
</reference>
<dbReference type="InterPro" id="IPR025738">
    <property type="entry name" value="BatD"/>
</dbReference>
<keyword evidence="1" id="KW-1133">Transmembrane helix</keyword>
<keyword evidence="2" id="KW-0732">Signal</keyword>
<evidence type="ECO:0000256" key="2">
    <source>
        <dbReference type="SAM" id="SignalP"/>
    </source>
</evidence>
<keyword evidence="1" id="KW-0472">Membrane</keyword>
<accession>A0A838ZKT6</accession>
<feature type="transmembrane region" description="Helical" evidence="1">
    <location>
        <begin position="441"/>
        <end position="459"/>
    </location>
</feature>
<organism evidence="3 4">
    <name type="scientific">Moheibacter lacus</name>
    <dbReference type="NCBI Taxonomy" id="2745851"/>
    <lineage>
        <taxon>Bacteria</taxon>
        <taxon>Pseudomonadati</taxon>
        <taxon>Bacteroidota</taxon>
        <taxon>Flavobacteriia</taxon>
        <taxon>Flavobacteriales</taxon>
        <taxon>Weeksellaceae</taxon>
        <taxon>Moheibacter</taxon>
    </lineage>
</organism>
<dbReference type="Proteomes" id="UP000552241">
    <property type="component" value="Unassembled WGS sequence"/>
</dbReference>
<feature type="chain" id="PRO_5032381992" evidence="2">
    <location>
        <begin position="20"/>
        <end position="585"/>
    </location>
</feature>
<feature type="signal peptide" evidence="2">
    <location>
        <begin position="1"/>
        <end position="19"/>
    </location>
</feature>
<keyword evidence="1" id="KW-0812">Transmembrane</keyword>
<dbReference type="Pfam" id="PF13584">
    <property type="entry name" value="BatD"/>
    <property type="match status" value="3"/>
</dbReference>